<comment type="caution">
    <text evidence="2">The sequence shown here is derived from an EMBL/GenBank/DDBJ whole genome shotgun (WGS) entry which is preliminary data.</text>
</comment>
<dbReference type="EMBL" id="QWLA01000004">
    <property type="protein sequence ID" value="RIH89302.1"/>
    <property type="molecule type" value="Genomic_DNA"/>
</dbReference>
<reference evidence="2 3" key="1">
    <citation type="submission" date="2018-08" db="EMBL/GenBank/DDBJ databases">
        <title>Meiothermus roseus NBRC 110900 genome sequencing project.</title>
        <authorList>
            <person name="Da Costa M.S."/>
            <person name="Albuquerque L."/>
            <person name="Raposo P."/>
            <person name="Froufe H.J.C."/>
            <person name="Barroso C.S."/>
            <person name="Egas C."/>
        </authorList>
    </citation>
    <scope>NUCLEOTIDE SEQUENCE [LARGE SCALE GENOMIC DNA]</scope>
    <source>
        <strain evidence="2 3">NBRC 110900</strain>
    </source>
</reference>
<evidence type="ECO:0008006" key="4">
    <source>
        <dbReference type="Google" id="ProtNLM"/>
    </source>
</evidence>
<feature type="transmembrane region" description="Helical" evidence="1">
    <location>
        <begin position="7"/>
        <end position="25"/>
    </location>
</feature>
<dbReference type="PANTHER" id="PTHR36443:SF1">
    <property type="entry name" value="BSR5223 PROTEIN"/>
    <property type="match status" value="1"/>
</dbReference>
<dbReference type="Proteomes" id="UP000265341">
    <property type="component" value="Unassembled WGS sequence"/>
</dbReference>
<evidence type="ECO:0000256" key="1">
    <source>
        <dbReference type="SAM" id="Phobius"/>
    </source>
</evidence>
<sequence length="75" mass="8532">MEAGRWLVVLGVLLALLGLVMIYAPKLLGWFGHLPGDIRLERDGFRLYFPLTSMLLLSLVLSLVLNLLARWFRGH</sequence>
<keyword evidence="1" id="KW-1133">Transmembrane helix</keyword>
<proteinExistence type="predicted"/>
<keyword evidence="1" id="KW-0812">Transmembrane</keyword>
<evidence type="ECO:0000313" key="3">
    <source>
        <dbReference type="Proteomes" id="UP000265341"/>
    </source>
</evidence>
<dbReference type="InterPro" id="IPR021320">
    <property type="entry name" value="DUF2905"/>
</dbReference>
<gene>
    <name evidence="2" type="ORF">Mrose_00442</name>
</gene>
<organism evidence="2 3">
    <name type="scientific">Calidithermus roseus</name>
    <dbReference type="NCBI Taxonomy" id="1644118"/>
    <lineage>
        <taxon>Bacteria</taxon>
        <taxon>Thermotogati</taxon>
        <taxon>Deinococcota</taxon>
        <taxon>Deinococci</taxon>
        <taxon>Thermales</taxon>
        <taxon>Thermaceae</taxon>
        <taxon>Calidithermus</taxon>
    </lineage>
</organism>
<protein>
    <recommendedName>
        <fullName evidence="4">DUF2905 domain-containing protein</fullName>
    </recommendedName>
</protein>
<keyword evidence="3" id="KW-1185">Reference proteome</keyword>
<dbReference type="PANTHER" id="PTHR36443">
    <property type="entry name" value="BSR5223 PROTEIN"/>
    <property type="match status" value="1"/>
</dbReference>
<dbReference type="Pfam" id="PF11146">
    <property type="entry name" value="DUF2905"/>
    <property type="match status" value="1"/>
</dbReference>
<keyword evidence="1" id="KW-0472">Membrane</keyword>
<evidence type="ECO:0000313" key="2">
    <source>
        <dbReference type="EMBL" id="RIH89302.1"/>
    </source>
</evidence>
<name>A0A399F365_9DEIN</name>
<dbReference type="RefSeq" id="WP_119275793.1">
    <property type="nucleotide sequence ID" value="NZ_QWLA01000004.1"/>
</dbReference>
<dbReference type="OrthoDB" id="9811610at2"/>
<accession>A0A399F365</accession>
<feature type="transmembrane region" description="Helical" evidence="1">
    <location>
        <begin position="45"/>
        <end position="69"/>
    </location>
</feature>
<dbReference type="AlphaFoldDB" id="A0A399F365"/>